<dbReference type="Proteomes" id="UP000249522">
    <property type="component" value="Unassembled WGS sequence"/>
</dbReference>
<dbReference type="GO" id="GO:0043565">
    <property type="term" value="F:sequence-specific DNA binding"/>
    <property type="evidence" value="ECO:0007669"/>
    <property type="project" value="InterPro"/>
</dbReference>
<protein>
    <submittedName>
        <fullName evidence="6">AraC family transcriptional regulator</fullName>
    </submittedName>
</protein>
<dbReference type="PANTHER" id="PTHR43280:SF28">
    <property type="entry name" value="HTH-TYPE TRANSCRIPTIONAL ACTIVATOR RHAS"/>
    <property type="match status" value="1"/>
</dbReference>
<evidence type="ECO:0000259" key="5">
    <source>
        <dbReference type="PROSITE" id="PS50983"/>
    </source>
</evidence>
<dbReference type="SUPFAM" id="SSF51215">
    <property type="entry name" value="Regulatory protein AraC"/>
    <property type="match status" value="1"/>
</dbReference>
<evidence type="ECO:0000256" key="3">
    <source>
        <dbReference type="ARBA" id="ARBA00023163"/>
    </source>
</evidence>
<dbReference type="PANTHER" id="PTHR43280">
    <property type="entry name" value="ARAC-FAMILY TRANSCRIPTIONAL REGULATOR"/>
    <property type="match status" value="1"/>
</dbReference>
<dbReference type="InterPro" id="IPR002491">
    <property type="entry name" value="ABC_transptr_periplasmic_BD"/>
</dbReference>
<sequence length="548" mass="62340">MPNTVLSSREAGFAWHNAMFRLTEADVFRGEGGTLLAQQLTSQFVLIFVSRGVGKLVLDNAEIRLEPGGGYLCPPGRTYGLQATMTDGMDVNLLQFDVMVPCEEGNSWRPARAEDVRAAGQEFSFLLRDAGEMIIACDTVIRLIHSQDPLDCFQAQISFQEILHLAVRSSRQQSENLVMSLWEVKQYMDEHFQQNLSIEHLAKLAGVSPKYFVDLFKKTFGLSALDYLTEVRISKAKRYLLHSGAKLRDIARQVGYQDEFYFSRKFKQSAGMSPTAFIRSRSRRVAAYGTGSTGYLIALQVVPYAAPMHPKWTAYYYEHYRDAVPVHLSAFRVNEHWELNILRLAEAAPELILCLDNQSAHELNKLKDTGGEVFMLDTSLSWREQLGQTAEWLDVSQEASQWLARYDRLVLQARRQLKPAADSEKVLVIRLRKQRMYAYCNRSMAEVLYGDLGVQPAYHVSEAQYDIELSMNELLLINPDRILLNICRESETLALWKQRKQSAEWQALSAAAAGRVHIIHTDPWGEYSPAAHERMIKAYLLILTGNRT</sequence>
<evidence type="ECO:0000256" key="1">
    <source>
        <dbReference type="ARBA" id="ARBA00023015"/>
    </source>
</evidence>
<dbReference type="PROSITE" id="PS50983">
    <property type="entry name" value="FE_B12_PBP"/>
    <property type="match status" value="1"/>
</dbReference>
<accession>A0A2W1L2P7</accession>
<dbReference type="InterPro" id="IPR018060">
    <property type="entry name" value="HTH_AraC"/>
</dbReference>
<dbReference type="EMBL" id="QKRB01000057">
    <property type="protein sequence ID" value="PZD93616.1"/>
    <property type="molecule type" value="Genomic_DNA"/>
</dbReference>
<dbReference type="Gene3D" id="1.10.10.60">
    <property type="entry name" value="Homeodomain-like"/>
    <property type="match status" value="2"/>
</dbReference>
<comment type="caution">
    <text evidence="6">The sequence shown here is derived from an EMBL/GenBank/DDBJ whole genome shotgun (WGS) entry which is preliminary data.</text>
</comment>
<evidence type="ECO:0000313" key="7">
    <source>
        <dbReference type="Proteomes" id="UP000249522"/>
    </source>
</evidence>
<evidence type="ECO:0000256" key="2">
    <source>
        <dbReference type="ARBA" id="ARBA00023125"/>
    </source>
</evidence>
<dbReference type="Gene3D" id="3.40.50.1980">
    <property type="entry name" value="Nitrogenase molybdenum iron protein domain"/>
    <property type="match status" value="2"/>
</dbReference>
<dbReference type="Pfam" id="PF12833">
    <property type="entry name" value="HTH_18"/>
    <property type="match status" value="1"/>
</dbReference>
<dbReference type="Pfam" id="PF01497">
    <property type="entry name" value="Peripla_BP_2"/>
    <property type="match status" value="1"/>
</dbReference>
<dbReference type="SMART" id="SM00342">
    <property type="entry name" value="HTH_ARAC"/>
    <property type="match status" value="1"/>
</dbReference>
<dbReference type="OrthoDB" id="2461801at2"/>
<dbReference type="InterPro" id="IPR018062">
    <property type="entry name" value="HTH_AraC-typ_CS"/>
</dbReference>
<dbReference type="GO" id="GO:0003700">
    <property type="term" value="F:DNA-binding transcription factor activity"/>
    <property type="evidence" value="ECO:0007669"/>
    <property type="project" value="InterPro"/>
</dbReference>
<dbReference type="RefSeq" id="WP_111149285.1">
    <property type="nucleotide sequence ID" value="NZ_QKRB01000057.1"/>
</dbReference>
<dbReference type="PROSITE" id="PS01124">
    <property type="entry name" value="HTH_ARAC_FAMILY_2"/>
    <property type="match status" value="1"/>
</dbReference>
<dbReference type="SUPFAM" id="SSF53807">
    <property type="entry name" value="Helical backbone' metal receptor"/>
    <property type="match status" value="1"/>
</dbReference>
<proteinExistence type="predicted"/>
<keyword evidence="7" id="KW-1185">Reference proteome</keyword>
<dbReference type="AlphaFoldDB" id="A0A2W1L2P7"/>
<dbReference type="PROSITE" id="PS00041">
    <property type="entry name" value="HTH_ARAC_FAMILY_1"/>
    <property type="match status" value="1"/>
</dbReference>
<keyword evidence="3" id="KW-0804">Transcription</keyword>
<gene>
    <name evidence="6" type="ORF">DNH61_23650</name>
</gene>
<evidence type="ECO:0000313" key="6">
    <source>
        <dbReference type="EMBL" id="PZD93616.1"/>
    </source>
</evidence>
<reference evidence="6 7" key="1">
    <citation type="submission" date="2018-06" db="EMBL/GenBank/DDBJ databases">
        <title>Paenibacillus imtechensis sp. nov.</title>
        <authorList>
            <person name="Pinnaka A.K."/>
            <person name="Singh H."/>
            <person name="Kaur M."/>
        </authorList>
    </citation>
    <scope>NUCLEOTIDE SEQUENCE [LARGE SCALE GENOMIC DNA]</scope>
    <source>
        <strain evidence="6 7">SMB1</strain>
    </source>
</reference>
<feature type="domain" description="HTH araC/xylS-type" evidence="4">
    <location>
        <begin position="182"/>
        <end position="280"/>
    </location>
</feature>
<dbReference type="SUPFAM" id="SSF46689">
    <property type="entry name" value="Homeodomain-like"/>
    <property type="match status" value="2"/>
</dbReference>
<evidence type="ECO:0000259" key="4">
    <source>
        <dbReference type="PROSITE" id="PS01124"/>
    </source>
</evidence>
<name>A0A2W1L2P7_9BACL</name>
<keyword evidence="2" id="KW-0238">DNA-binding</keyword>
<organism evidence="6 7">
    <name type="scientific">Paenibacillus sambharensis</name>
    <dbReference type="NCBI Taxonomy" id="1803190"/>
    <lineage>
        <taxon>Bacteria</taxon>
        <taxon>Bacillati</taxon>
        <taxon>Bacillota</taxon>
        <taxon>Bacilli</taxon>
        <taxon>Bacillales</taxon>
        <taxon>Paenibacillaceae</taxon>
        <taxon>Paenibacillus</taxon>
    </lineage>
</organism>
<dbReference type="InterPro" id="IPR009057">
    <property type="entry name" value="Homeodomain-like_sf"/>
</dbReference>
<dbReference type="InterPro" id="IPR037923">
    <property type="entry name" value="HTH-like"/>
</dbReference>
<keyword evidence="1" id="KW-0805">Transcription regulation</keyword>
<feature type="domain" description="Fe/B12 periplasmic-binding" evidence="5">
    <location>
        <begin position="284"/>
        <end position="547"/>
    </location>
</feature>